<protein>
    <recommendedName>
        <fullName evidence="2">MEMO1 family protein ABVT11_04255</fullName>
    </recommendedName>
</protein>
<evidence type="ECO:0000256" key="2">
    <source>
        <dbReference type="HAMAP-Rule" id="MF_00055"/>
    </source>
</evidence>
<gene>
    <name evidence="3" type="primary">amrB</name>
    <name evidence="3" type="ORF">ABVT11_04255</name>
</gene>
<reference evidence="3 4" key="1">
    <citation type="submission" date="2024-07" db="EMBL/GenBank/DDBJ databases">
        <title>Uliginosibacterium paludis KCTC:42655.</title>
        <authorList>
            <person name="Kim M.K."/>
        </authorList>
    </citation>
    <scope>NUCLEOTIDE SEQUENCE [LARGE SCALE GENOMIC DNA]</scope>
    <source>
        <strain evidence="3 4">KCTC 42655</strain>
    </source>
</reference>
<dbReference type="Gene3D" id="3.40.830.10">
    <property type="entry name" value="LigB-like"/>
    <property type="match status" value="1"/>
</dbReference>
<dbReference type="RefSeq" id="WP_345924125.1">
    <property type="nucleotide sequence ID" value="NZ_JBDIVF010000001.1"/>
</dbReference>
<comment type="caution">
    <text evidence="3">The sequence shown here is derived from an EMBL/GenBank/DDBJ whole genome shotgun (WGS) entry which is preliminary data.</text>
</comment>
<dbReference type="EMBL" id="JBEWLZ010000002">
    <property type="protein sequence ID" value="MET1489026.1"/>
    <property type="molecule type" value="Genomic_DNA"/>
</dbReference>
<dbReference type="Proteomes" id="UP001548590">
    <property type="component" value="Unassembled WGS sequence"/>
</dbReference>
<evidence type="ECO:0000313" key="3">
    <source>
        <dbReference type="EMBL" id="MET1489026.1"/>
    </source>
</evidence>
<evidence type="ECO:0000256" key="1">
    <source>
        <dbReference type="ARBA" id="ARBA00006315"/>
    </source>
</evidence>
<name>A0ABV2CM85_9RHOO</name>
<comment type="similarity">
    <text evidence="1 2">Belongs to the MEMO1 family.</text>
</comment>
<organism evidence="3 4">
    <name type="scientific">Uliginosibacterium paludis</name>
    <dbReference type="NCBI Taxonomy" id="1615952"/>
    <lineage>
        <taxon>Bacteria</taxon>
        <taxon>Pseudomonadati</taxon>
        <taxon>Pseudomonadota</taxon>
        <taxon>Betaproteobacteria</taxon>
        <taxon>Rhodocyclales</taxon>
        <taxon>Zoogloeaceae</taxon>
        <taxon>Uliginosibacterium</taxon>
    </lineage>
</organism>
<evidence type="ECO:0000313" key="4">
    <source>
        <dbReference type="Proteomes" id="UP001548590"/>
    </source>
</evidence>
<dbReference type="NCBIfam" id="TIGR04336">
    <property type="entry name" value="AmmeMemoSam_B"/>
    <property type="match status" value="1"/>
</dbReference>
<dbReference type="CDD" id="cd07361">
    <property type="entry name" value="MEMO_like"/>
    <property type="match status" value="1"/>
</dbReference>
<dbReference type="SUPFAM" id="SSF53213">
    <property type="entry name" value="LigB-like"/>
    <property type="match status" value="1"/>
</dbReference>
<dbReference type="PANTHER" id="PTHR11060">
    <property type="entry name" value="PROTEIN MEMO1"/>
    <property type="match status" value="1"/>
</dbReference>
<dbReference type="InterPro" id="IPR002737">
    <property type="entry name" value="MEMO1_fam"/>
</dbReference>
<dbReference type="PANTHER" id="PTHR11060:SF0">
    <property type="entry name" value="PROTEIN MEMO1"/>
    <property type="match status" value="1"/>
</dbReference>
<sequence length="271" mass="29026">MPSQPVRPPAAAGLLYPADPAALTMQIHGLLARAERQPGLPPPKAIIVPHAGYLYSGAVAASAYAMLESLRSTVRRVILIGPSHHHAFAGIAIPCCAAFETPLDRTELDSETIFSIANDTAVVFDDAAHAREHSLEVQLPFLQTTLDHFKLLPLAIGTVTPEAVAALLDKLWGGPETLIVISSDLSHHHDYPQACEKDSDTMDRLLGGTDEVLQDQACAATAINALQRVAQARGLMPRVLDLRNSGDTAGERNHVVGYAAICFTPALRYTH</sequence>
<dbReference type="Pfam" id="PF01875">
    <property type="entry name" value="Memo"/>
    <property type="match status" value="1"/>
</dbReference>
<proteinExistence type="inferred from homology"/>
<accession>A0ABV2CM85</accession>
<keyword evidence="4" id="KW-1185">Reference proteome</keyword>
<dbReference type="HAMAP" id="MF_00055">
    <property type="entry name" value="MEMO1"/>
    <property type="match status" value="1"/>
</dbReference>